<keyword evidence="2" id="KW-0732">Signal</keyword>
<evidence type="ECO:0008006" key="5">
    <source>
        <dbReference type="Google" id="ProtNLM"/>
    </source>
</evidence>
<gene>
    <name evidence="3" type="ORF">OVS_04060</name>
</gene>
<protein>
    <recommendedName>
        <fullName evidence="5">Lipoprotein</fullName>
    </recommendedName>
</protein>
<evidence type="ECO:0000256" key="2">
    <source>
        <dbReference type="SAM" id="SignalP"/>
    </source>
</evidence>
<evidence type="ECO:0000313" key="3">
    <source>
        <dbReference type="EMBL" id="AHC40543.1"/>
    </source>
</evidence>
<feature type="compositionally biased region" description="Basic and acidic residues" evidence="1">
    <location>
        <begin position="65"/>
        <end position="74"/>
    </location>
</feature>
<accession>A0ABN4BM83</accession>
<proteinExistence type="predicted"/>
<evidence type="ECO:0000313" key="4">
    <source>
        <dbReference type="Proteomes" id="UP000018745"/>
    </source>
</evidence>
<reference evidence="3 4" key="1">
    <citation type="journal article" date="2014" name="Genome Announc.">
        <title>Complete Genome Sequence of Mycoplasma ovis Strain Michigan, a Hemoplasma of Sheep with Two Distinct 16S rRNA Genes.</title>
        <authorList>
            <person name="Deshuillers P.L."/>
            <person name="Santos A.P."/>
            <person name="do Nascimento N.C."/>
            <person name="Hampel J.A."/>
            <person name="Bergin I.L."/>
            <person name="Dyson M.C."/>
            <person name="Messick J.B."/>
        </authorList>
    </citation>
    <scope>NUCLEOTIDE SEQUENCE [LARGE SCALE GENOMIC DNA]</scope>
    <source>
        <strain evidence="3 4">Michigan</strain>
    </source>
</reference>
<organism evidence="3 4">
    <name type="scientific">Mycoplasma ovis str. Michigan</name>
    <dbReference type="NCBI Taxonomy" id="1415773"/>
    <lineage>
        <taxon>Bacteria</taxon>
        <taxon>Bacillati</taxon>
        <taxon>Mycoplasmatota</taxon>
        <taxon>Mollicutes</taxon>
        <taxon>Mycoplasmataceae</taxon>
        <taxon>Mycoplasma</taxon>
    </lineage>
</organism>
<dbReference type="Proteomes" id="UP000018745">
    <property type="component" value="Chromosome"/>
</dbReference>
<dbReference type="EMBL" id="CP006935">
    <property type="protein sequence ID" value="AHC40543.1"/>
    <property type="molecule type" value="Genomic_DNA"/>
</dbReference>
<feature type="region of interest" description="Disordered" evidence="1">
    <location>
        <begin position="36"/>
        <end position="74"/>
    </location>
</feature>
<feature type="chain" id="PRO_5046138559" description="Lipoprotein" evidence="2">
    <location>
        <begin position="20"/>
        <end position="221"/>
    </location>
</feature>
<dbReference type="RefSeq" id="WP_024071569.1">
    <property type="nucleotide sequence ID" value="NC_023062.1"/>
</dbReference>
<evidence type="ECO:0000256" key="1">
    <source>
        <dbReference type="SAM" id="MobiDB-lite"/>
    </source>
</evidence>
<keyword evidence="4" id="KW-1185">Reference proteome</keyword>
<feature type="signal peptide" evidence="2">
    <location>
        <begin position="1"/>
        <end position="19"/>
    </location>
</feature>
<sequence length="221" mass="25026">MSLLIKSYSCLLVGGGVCAAPFINSNYLSGSSVVNQQTDVTQETSGEEDESRQDPSTQNSEPVEEEKKGETLDEPSRVIKQLENCVVLEGQDQEVFYLLPKDKEYISLSCDNSGRGDEIINAKWKLWLSTKLLKEPKEFFNSDTKIDIQTSTAWNDLESIEDFYKTKFVSEIFSYPEIIGSWGGKILGDYSNWNPDDSQVYTVTIVDPKLEENLMYLKLKN</sequence>
<name>A0ABN4BM83_9MOLU</name>